<evidence type="ECO:0000313" key="2">
    <source>
        <dbReference type="Proteomes" id="UP000031670"/>
    </source>
</evidence>
<dbReference type="PANTHER" id="PTHR37941:SF1">
    <property type="entry name" value="FUMARASE E-RELATED"/>
    <property type="match status" value="1"/>
</dbReference>
<dbReference type="AlphaFoldDB" id="A0A0B8P3X9"/>
<proteinExistence type="predicted"/>
<dbReference type="InterPro" id="IPR038026">
    <property type="entry name" value="MtlR-like_sf"/>
</dbReference>
<evidence type="ECO:0000313" key="1">
    <source>
        <dbReference type="EMBL" id="GAM60906.1"/>
    </source>
</evidence>
<protein>
    <submittedName>
        <fullName evidence="1">Putative transcriptional regulator</fullName>
    </submittedName>
</protein>
<sequence length="186" mass="21072">MGAALAAPSTENRNILSLEELLDAIDRCENATCFLQVSNKLINLKLKELLPRVFIQDALVMEYAVTPLLKEDGPLVETDVVSKLMFAMGKISLETYADIGLFEQMHDFAKQQSEKIPFDDDLVYDFISNQSVLGKQDDNFYLQSINKLKFSSFDAFSKERYESLVKSVLKLSCESLLEKVEREILG</sequence>
<name>A0A0B8P3X9_9VIBR</name>
<dbReference type="EMBL" id="BBSA01000002">
    <property type="protein sequence ID" value="GAM60906.1"/>
    <property type="molecule type" value="Genomic_DNA"/>
</dbReference>
<dbReference type="Gene3D" id="1.20.120.330">
    <property type="entry name" value="Nucleotidyltransferases domain 2"/>
    <property type="match status" value="1"/>
</dbReference>
<gene>
    <name evidence="1" type="ORF">JCM19232_3848</name>
</gene>
<comment type="caution">
    <text evidence="1">The sequence shown here is derived from an EMBL/GenBank/DDBJ whole genome shotgun (WGS) entry which is preliminary data.</text>
</comment>
<dbReference type="Pfam" id="PF05068">
    <property type="entry name" value="MtlR"/>
    <property type="match status" value="1"/>
</dbReference>
<dbReference type="InterPro" id="IPR007761">
    <property type="entry name" value="MtlR-like"/>
</dbReference>
<reference evidence="1 2" key="2">
    <citation type="submission" date="2015-01" db="EMBL/GenBank/DDBJ databases">
        <authorList>
            <consortium name="NBRP consortium"/>
            <person name="Sawabe T."/>
            <person name="Meirelles P."/>
            <person name="Feng G."/>
            <person name="Sayaka M."/>
            <person name="Hattori M."/>
            <person name="Ohkuma M."/>
        </authorList>
    </citation>
    <scope>NUCLEOTIDE SEQUENCE [LARGE SCALE GENOMIC DNA]</scope>
    <source>
        <strain evidence="1 2">JCM19232</strain>
    </source>
</reference>
<dbReference type="NCBIfam" id="NF007455">
    <property type="entry name" value="PRK10022.1"/>
    <property type="match status" value="1"/>
</dbReference>
<dbReference type="Proteomes" id="UP000031670">
    <property type="component" value="Unassembled WGS sequence"/>
</dbReference>
<dbReference type="SUPFAM" id="SSF158668">
    <property type="entry name" value="MtlR-like"/>
    <property type="match status" value="1"/>
</dbReference>
<reference evidence="1 2" key="1">
    <citation type="submission" date="2015-01" db="EMBL/GenBank/DDBJ databases">
        <title>Vibrio sp. C5 JCM 19232 whole genome shotgun sequence.</title>
        <authorList>
            <person name="Sawabe T."/>
            <person name="Meirelles P."/>
            <person name="Feng G."/>
            <person name="Sayaka M."/>
            <person name="Hattori M."/>
            <person name="Ohkuma M."/>
        </authorList>
    </citation>
    <scope>NUCLEOTIDE SEQUENCE [LARGE SCALE GENOMIC DNA]</scope>
    <source>
        <strain evidence="1 2">JCM19232</strain>
    </source>
</reference>
<organism evidence="1 2">
    <name type="scientific">Vibrio ishigakensis</name>
    <dbReference type="NCBI Taxonomy" id="1481914"/>
    <lineage>
        <taxon>Bacteria</taxon>
        <taxon>Pseudomonadati</taxon>
        <taxon>Pseudomonadota</taxon>
        <taxon>Gammaproteobacteria</taxon>
        <taxon>Vibrionales</taxon>
        <taxon>Vibrionaceae</taxon>
        <taxon>Vibrio</taxon>
    </lineage>
</organism>
<accession>A0A0B8P3X9</accession>
<dbReference type="PANTHER" id="PTHR37941">
    <property type="entry name" value="FUMARASE E-RELATED"/>
    <property type="match status" value="1"/>
</dbReference>